<keyword evidence="6" id="KW-1185">Reference proteome</keyword>
<dbReference type="KEGG" id="pmad:BAY61_23000"/>
<dbReference type="OrthoDB" id="9766715at2"/>
<accession>A0A222VUI2</accession>
<dbReference type="AlphaFoldDB" id="A0A222VUI2"/>
<organism evidence="5 6">
    <name type="scientific">Prauserella marina</name>
    <dbReference type="NCBI Taxonomy" id="530584"/>
    <lineage>
        <taxon>Bacteria</taxon>
        <taxon>Bacillati</taxon>
        <taxon>Actinomycetota</taxon>
        <taxon>Actinomycetes</taxon>
        <taxon>Pseudonocardiales</taxon>
        <taxon>Pseudonocardiaceae</taxon>
        <taxon>Prauserella</taxon>
    </lineage>
</organism>
<evidence type="ECO:0000259" key="4">
    <source>
        <dbReference type="SMART" id="SM00861"/>
    </source>
</evidence>
<dbReference type="RefSeq" id="WP_091807722.1">
    <property type="nucleotide sequence ID" value="NZ_CP016353.1"/>
</dbReference>
<dbReference type="Pfam" id="PF02779">
    <property type="entry name" value="Transket_pyr"/>
    <property type="match status" value="1"/>
</dbReference>
<dbReference type="Pfam" id="PF02780">
    <property type="entry name" value="Transketolase_C"/>
    <property type="match status" value="1"/>
</dbReference>
<dbReference type="InterPro" id="IPR009014">
    <property type="entry name" value="Transketo_C/PFOR_II"/>
</dbReference>
<dbReference type="PANTHER" id="PTHR43257">
    <property type="entry name" value="PYRUVATE DEHYDROGENASE E1 COMPONENT BETA SUBUNIT"/>
    <property type="match status" value="1"/>
</dbReference>
<reference evidence="5 6" key="1">
    <citation type="submission" date="2016-10" db="EMBL/GenBank/DDBJ databases">
        <authorList>
            <person name="de Groot N.N."/>
        </authorList>
    </citation>
    <scope>NUCLEOTIDE SEQUENCE [LARGE SCALE GENOMIC DNA]</scope>
    <source>
        <strain evidence="5 6">CGMCC 4.5506</strain>
    </source>
</reference>
<name>A0A222VUI2_9PSEU</name>
<evidence type="ECO:0000256" key="1">
    <source>
        <dbReference type="ARBA" id="ARBA00001964"/>
    </source>
</evidence>
<dbReference type="GO" id="GO:0000287">
    <property type="term" value="F:magnesium ion binding"/>
    <property type="evidence" value="ECO:0007669"/>
    <property type="project" value="UniProtKB-ARBA"/>
</dbReference>
<dbReference type="STRING" id="530584.SAMN05421630_108121"/>
<dbReference type="Gene3D" id="3.40.50.920">
    <property type="match status" value="1"/>
</dbReference>
<dbReference type="PANTHER" id="PTHR43257:SF2">
    <property type="entry name" value="PYRUVATE DEHYDROGENASE E1 COMPONENT SUBUNIT BETA"/>
    <property type="match status" value="1"/>
</dbReference>
<dbReference type="SUPFAM" id="SSF52922">
    <property type="entry name" value="TK C-terminal domain-like"/>
    <property type="match status" value="1"/>
</dbReference>
<keyword evidence="3" id="KW-0786">Thiamine pyrophosphate</keyword>
<feature type="domain" description="Transketolase-like pyrimidine-binding" evidence="4">
    <location>
        <begin position="4"/>
        <end position="178"/>
    </location>
</feature>
<dbReference type="InterPro" id="IPR005475">
    <property type="entry name" value="Transketolase-like_Pyr-bd"/>
</dbReference>
<dbReference type="SUPFAM" id="SSF52518">
    <property type="entry name" value="Thiamin diphosphate-binding fold (THDP-binding)"/>
    <property type="match status" value="1"/>
</dbReference>
<dbReference type="Proteomes" id="UP000199494">
    <property type="component" value="Unassembled WGS sequence"/>
</dbReference>
<dbReference type="GO" id="GO:0016491">
    <property type="term" value="F:oxidoreductase activity"/>
    <property type="evidence" value="ECO:0007669"/>
    <property type="project" value="UniProtKB-KW"/>
</dbReference>
<comment type="cofactor">
    <cofactor evidence="1">
        <name>thiamine diphosphate</name>
        <dbReference type="ChEBI" id="CHEBI:58937"/>
    </cofactor>
</comment>
<evidence type="ECO:0000313" key="5">
    <source>
        <dbReference type="EMBL" id="SDD42173.1"/>
    </source>
</evidence>
<dbReference type="InterPro" id="IPR033248">
    <property type="entry name" value="Transketolase_C"/>
</dbReference>
<keyword evidence="2" id="KW-0560">Oxidoreductase</keyword>
<dbReference type="SMART" id="SM00861">
    <property type="entry name" value="Transket_pyr"/>
    <property type="match status" value="1"/>
</dbReference>
<proteinExistence type="predicted"/>
<evidence type="ECO:0000313" key="6">
    <source>
        <dbReference type="Proteomes" id="UP000199494"/>
    </source>
</evidence>
<keyword evidence="5" id="KW-0670">Pyruvate</keyword>
<dbReference type="EMBL" id="FMZE01000008">
    <property type="protein sequence ID" value="SDD42173.1"/>
    <property type="molecule type" value="Genomic_DNA"/>
</dbReference>
<gene>
    <name evidence="5" type="ORF">SAMN05421630_108121</name>
</gene>
<evidence type="ECO:0000256" key="3">
    <source>
        <dbReference type="ARBA" id="ARBA00023052"/>
    </source>
</evidence>
<dbReference type="InterPro" id="IPR029061">
    <property type="entry name" value="THDP-binding"/>
</dbReference>
<dbReference type="Gene3D" id="3.40.50.970">
    <property type="match status" value="1"/>
</dbReference>
<sequence>MSRLKYWQAINSGLSEELRRDPSVVLFGEDVAAPGGPFGASKGLLDEFGPTRVRDTPISEATLTGMAVGAAMTGLRPIVEVMFFDFITLAMDQLVNQAAKMSYMSMGHCSVPLTFRTMCGAHLGSGPQHSQNLEAWVAGVPGLKVVWGGTPSEAKGLLKAAIRDPDPVVVVESAGQWSVRGEVGDDDVVTPLGRAAVRRRGEDVTLVCWGGTVPRADAAAVALADEGVDAEVLDLRTLSPLDKKSILSSVGRTGRLVVVQDATGPCSVGSEVVRLAACEGFGALRAAPRLVSPVFAPVPFPPHLGTAYFPQIDDVVAAVRLVTEEATG</sequence>
<dbReference type="FunFam" id="3.40.50.970:FF:000001">
    <property type="entry name" value="Pyruvate dehydrogenase E1 beta subunit"/>
    <property type="match status" value="1"/>
</dbReference>
<protein>
    <submittedName>
        <fullName evidence="5">Pyruvate dehydrogenase E1 component beta subunit</fullName>
    </submittedName>
</protein>
<evidence type="ECO:0000256" key="2">
    <source>
        <dbReference type="ARBA" id="ARBA00023002"/>
    </source>
</evidence>
<dbReference type="CDD" id="cd07036">
    <property type="entry name" value="TPP_PYR_E1-PDHc-beta_like"/>
    <property type="match status" value="1"/>
</dbReference>